<evidence type="ECO:0000256" key="5">
    <source>
        <dbReference type="ARBA" id="ARBA00022827"/>
    </source>
</evidence>
<comment type="similarity">
    <text evidence="2 7">Belongs to the carotenoid/retinoid oxidoreductase family.</text>
</comment>
<evidence type="ECO:0000256" key="6">
    <source>
        <dbReference type="ARBA" id="ARBA00023002"/>
    </source>
</evidence>
<comment type="pathway">
    <text evidence="1 7">Carotenoid biosynthesis.</text>
</comment>
<dbReference type="Pfam" id="PF01593">
    <property type="entry name" value="Amino_oxidase"/>
    <property type="match status" value="1"/>
</dbReference>
<reference evidence="9 10" key="1">
    <citation type="submission" date="2019-02" db="EMBL/GenBank/DDBJ databases">
        <title>Deep-cultivation of Planctomycetes and their phenomic and genomic characterization uncovers novel biology.</title>
        <authorList>
            <person name="Wiegand S."/>
            <person name="Jogler M."/>
            <person name="Boedeker C."/>
            <person name="Pinto D."/>
            <person name="Vollmers J."/>
            <person name="Rivas-Marin E."/>
            <person name="Kohn T."/>
            <person name="Peeters S.H."/>
            <person name="Heuer A."/>
            <person name="Rast P."/>
            <person name="Oberbeckmann S."/>
            <person name="Bunk B."/>
            <person name="Jeske O."/>
            <person name="Meyerdierks A."/>
            <person name="Storesund J.E."/>
            <person name="Kallscheuer N."/>
            <person name="Luecker S."/>
            <person name="Lage O.M."/>
            <person name="Pohl T."/>
            <person name="Merkel B.J."/>
            <person name="Hornburger P."/>
            <person name="Mueller R.-W."/>
            <person name="Bruemmer F."/>
            <person name="Labrenz M."/>
            <person name="Spormann A.M."/>
            <person name="Op den Camp H."/>
            <person name="Overmann J."/>
            <person name="Amann R."/>
            <person name="Jetten M.S.M."/>
            <person name="Mascher T."/>
            <person name="Medema M.H."/>
            <person name="Devos D.P."/>
            <person name="Kaster A.-K."/>
            <person name="Ovreas L."/>
            <person name="Rohde M."/>
            <person name="Galperin M.Y."/>
            <person name="Jogler C."/>
        </authorList>
    </citation>
    <scope>NUCLEOTIDE SEQUENCE [LARGE SCALE GENOMIC DNA]</scope>
    <source>
        <strain evidence="9 10">Poly30</strain>
    </source>
</reference>
<dbReference type="Gene3D" id="3.50.50.60">
    <property type="entry name" value="FAD/NAD(P)-binding domain"/>
    <property type="match status" value="2"/>
</dbReference>
<dbReference type="InterPro" id="IPR014105">
    <property type="entry name" value="Carotenoid/retinoid_OxRdtase"/>
</dbReference>
<organism evidence="9 10">
    <name type="scientific">Saltatorellus ferox</name>
    <dbReference type="NCBI Taxonomy" id="2528018"/>
    <lineage>
        <taxon>Bacteria</taxon>
        <taxon>Pseudomonadati</taxon>
        <taxon>Planctomycetota</taxon>
        <taxon>Planctomycetia</taxon>
        <taxon>Planctomycetia incertae sedis</taxon>
        <taxon>Saltatorellus</taxon>
    </lineage>
</organism>
<dbReference type="PANTHER" id="PTHR43734:SF3">
    <property type="entry name" value="B-CAROTENE KETOLASE"/>
    <property type="match status" value="1"/>
</dbReference>
<feature type="domain" description="Amine oxidase" evidence="8">
    <location>
        <begin position="43"/>
        <end position="511"/>
    </location>
</feature>
<accession>A0A518EPC1</accession>
<dbReference type="InterPro" id="IPR036188">
    <property type="entry name" value="FAD/NAD-bd_sf"/>
</dbReference>
<evidence type="ECO:0000256" key="2">
    <source>
        <dbReference type="ARBA" id="ARBA00006046"/>
    </source>
</evidence>
<name>A0A518EPC1_9BACT</name>
<evidence type="ECO:0000256" key="4">
    <source>
        <dbReference type="ARBA" id="ARBA00022746"/>
    </source>
</evidence>
<keyword evidence="6 7" id="KW-0560">Oxidoreductase</keyword>
<dbReference type="GO" id="GO:0016117">
    <property type="term" value="P:carotenoid biosynthetic process"/>
    <property type="evidence" value="ECO:0007669"/>
    <property type="project" value="UniProtKB-KW"/>
</dbReference>
<evidence type="ECO:0000256" key="1">
    <source>
        <dbReference type="ARBA" id="ARBA00004829"/>
    </source>
</evidence>
<dbReference type="Proteomes" id="UP000320390">
    <property type="component" value="Chromosome"/>
</dbReference>
<evidence type="ECO:0000256" key="3">
    <source>
        <dbReference type="ARBA" id="ARBA00022630"/>
    </source>
</evidence>
<dbReference type="NCBIfam" id="TIGR02734">
    <property type="entry name" value="crtI_fam"/>
    <property type="match status" value="1"/>
</dbReference>
<sequence>MPFFRLTSSIEAEPIRADRSAMPHADRQRRQGRRAVVVGAGFGGMAAALRLRARGYDVTLLDRLSRPGGRAQVYRRGGFTFDAGPTVVTAPFLFRELFELFEKNLDDYVDLVPVEPWYRYQFADGKTFDYGGSLENTLQEIARFEPSDVEGYRRLVAMSEKIFDKGFTELADQPFHRFGTMLRTLPALLRLKSYKTVSQLVGSFLKNEQLRQAFCIHPLLVGGNPFDTTSIYALIHFLERRWGVHFPMGGTGALVDGIARLIEEEGVQFRGDSTVAELVVERGAARGVVLESGERLEADVVVVNGDPPFLYRHMIDARHRRRWTDRRVDRLKYSMGLFVLYFGTNQRYPDVPHHTIVLGPRFKGLLKDIFHKQVLTEDFSVYLHRPTATDPSLAPEGKDGFYALVPVPNLEADIDWSVAGPELRDRLVDFLDDRILPGLRDTITEDFFVTPKTFESRFLSHKGSGFSIQPIFRQSAWFRFHNVSEDVEDLYLVGAGTHPGAGMPGVLCSAKILDRVVPEPARS</sequence>
<protein>
    <submittedName>
        <fullName evidence="9">Phytoene desaturase (Lycopene-forming)</fullName>
        <ecNumber evidence="9">1.3.99.31</ecNumber>
    </submittedName>
</protein>
<keyword evidence="4 7" id="KW-0125">Carotenoid biosynthesis</keyword>
<dbReference type="AlphaFoldDB" id="A0A518EPC1"/>
<keyword evidence="10" id="KW-1185">Reference proteome</keyword>
<dbReference type="FunFam" id="3.50.50.60:FF:000378">
    <property type="entry name" value="Phytoene desaturase"/>
    <property type="match status" value="1"/>
</dbReference>
<gene>
    <name evidence="9" type="primary">crtI_1</name>
    <name evidence="9" type="ORF">Poly30_14330</name>
</gene>
<evidence type="ECO:0000259" key="8">
    <source>
        <dbReference type="Pfam" id="PF01593"/>
    </source>
</evidence>
<evidence type="ECO:0000256" key="7">
    <source>
        <dbReference type="RuleBase" id="RU362075"/>
    </source>
</evidence>
<proteinExistence type="inferred from homology"/>
<evidence type="ECO:0000313" key="10">
    <source>
        <dbReference type="Proteomes" id="UP000320390"/>
    </source>
</evidence>
<dbReference type="SUPFAM" id="SSF51905">
    <property type="entry name" value="FAD/NAD(P)-binding domain"/>
    <property type="match status" value="1"/>
</dbReference>
<keyword evidence="3" id="KW-0285">Flavoprotein</keyword>
<keyword evidence="5" id="KW-0274">FAD</keyword>
<dbReference type="GO" id="GO:0016491">
    <property type="term" value="F:oxidoreductase activity"/>
    <property type="evidence" value="ECO:0007669"/>
    <property type="project" value="UniProtKB-KW"/>
</dbReference>
<dbReference type="EMBL" id="CP036434">
    <property type="protein sequence ID" value="QDV05930.1"/>
    <property type="molecule type" value="Genomic_DNA"/>
</dbReference>
<evidence type="ECO:0000313" key="9">
    <source>
        <dbReference type="EMBL" id="QDV05930.1"/>
    </source>
</evidence>
<dbReference type="EC" id="1.3.99.31" evidence="9"/>
<dbReference type="InterPro" id="IPR002937">
    <property type="entry name" value="Amino_oxidase"/>
</dbReference>
<dbReference type="PANTHER" id="PTHR43734">
    <property type="entry name" value="PHYTOENE DESATURASE"/>
    <property type="match status" value="1"/>
</dbReference>